<dbReference type="FunFam" id="3.40.50.300:FF:000425">
    <property type="entry name" value="Probable ABC transporter, ATP-binding subunit"/>
    <property type="match status" value="1"/>
</dbReference>
<keyword evidence="10" id="KW-1185">Reference proteome</keyword>
<evidence type="ECO:0000256" key="4">
    <source>
        <dbReference type="ARBA" id="ARBA00052482"/>
    </source>
</evidence>
<dbReference type="RefSeq" id="WP_194561872.1">
    <property type="nucleotide sequence ID" value="NZ_JADKPV010000001.1"/>
</dbReference>
<dbReference type="SMART" id="SM00382">
    <property type="entry name" value="AAA"/>
    <property type="match status" value="1"/>
</dbReference>
<evidence type="ECO:0000256" key="2">
    <source>
        <dbReference type="ARBA" id="ARBA00022741"/>
    </source>
</evidence>
<evidence type="ECO:0000256" key="1">
    <source>
        <dbReference type="ARBA" id="ARBA00022448"/>
    </source>
</evidence>
<dbReference type="SUPFAM" id="SSF50331">
    <property type="entry name" value="MOP-like"/>
    <property type="match status" value="1"/>
</dbReference>
<keyword evidence="3 9" id="KW-0067">ATP-binding</keyword>
<dbReference type="GO" id="GO:0016887">
    <property type="term" value="F:ATP hydrolysis activity"/>
    <property type="evidence" value="ECO:0007669"/>
    <property type="project" value="InterPro"/>
</dbReference>
<evidence type="ECO:0000256" key="3">
    <source>
        <dbReference type="ARBA" id="ARBA00022840"/>
    </source>
</evidence>
<dbReference type="GO" id="GO:0015418">
    <property type="term" value="F:ABC-type quaternary ammonium compound transporting activity"/>
    <property type="evidence" value="ECO:0007669"/>
    <property type="project" value="UniProtKB-EC"/>
</dbReference>
<dbReference type="GO" id="GO:0043190">
    <property type="term" value="C:ATP-binding cassette (ABC) transporter complex"/>
    <property type="evidence" value="ECO:0007669"/>
    <property type="project" value="InterPro"/>
</dbReference>
<feature type="domain" description="ABC transporter" evidence="8">
    <location>
        <begin position="2"/>
        <end position="241"/>
    </location>
</feature>
<evidence type="ECO:0000313" key="9">
    <source>
        <dbReference type="EMBL" id="MBF4500431.1"/>
    </source>
</evidence>
<reference evidence="9" key="1">
    <citation type="submission" date="2020-11" db="EMBL/GenBank/DDBJ databases">
        <title>Multidrug resistant novel bacterium Savagea serpentis sp. nov., isolated from the scats of a vine snake (Ahaetulla nasuta).</title>
        <authorList>
            <person name="Venkata Ramana V."/>
            <person name="Vikas Patil S."/>
            <person name="Yogita Lugani V."/>
        </authorList>
    </citation>
    <scope>NUCLEOTIDE SEQUENCE</scope>
    <source>
        <strain evidence="9">SN6</strain>
    </source>
</reference>
<dbReference type="InterPro" id="IPR003439">
    <property type="entry name" value="ABC_transporter-like_ATP-bd"/>
</dbReference>
<comment type="catalytic activity">
    <reaction evidence="4">
        <text>a quaternary ammonium(out) + ATP + H2O = a quaternary ammonium(in) + ADP + phosphate + H(+)</text>
        <dbReference type="Rhea" id="RHEA:11036"/>
        <dbReference type="ChEBI" id="CHEBI:15377"/>
        <dbReference type="ChEBI" id="CHEBI:15378"/>
        <dbReference type="ChEBI" id="CHEBI:30616"/>
        <dbReference type="ChEBI" id="CHEBI:35267"/>
        <dbReference type="ChEBI" id="CHEBI:43474"/>
        <dbReference type="ChEBI" id="CHEBI:456216"/>
        <dbReference type="EC" id="7.6.2.9"/>
    </reaction>
</comment>
<dbReference type="EC" id="7.6.2.9" evidence="6"/>
<name>A0A8J7G4Z5_9BACL</name>
<sequence length="368" mass="41419">MIQLQRVTKKFDETTALRDIDLTIEEGEFVAIVGPSGCGKTTLLRLLAGFTSPTSGEIRMDETILANASKVVPPEKRDIGLVFQKFALWPHMTVAEQIAFPLKHHRFLHQKRAFSSMDAKVESMLQLVGLSGYEKRMPHELSGGQQQRVAIARALAASPQLLLMDEPLSSLDAALRIELRDEIQTIHRTLQPSVVYVTHDQSEALAMADKIVVMKDGHIEQMGDPTSIYYHPATPFVATFVGKANILNGVWRGEHFYPYGHPSFYWVVPDISDAFKEAGQCPIRPEQLHLKRSGEGLRGIVENVSFQGREMYYTVRVGEQRLTIISSAPQMARIEEEIVVEWEGISNVTSSNRDKEFEDTNQARNIFK</sequence>
<comment type="subunit">
    <text evidence="5">The complex is composed of two ATP-binding proteins (OpuCA), two transmembrane proteins (OpuCB and OpuCD) and a solute-binding protein (OpuCC).</text>
</comment>
<evidence type="ECO:0000256" key="5">
    <source>
        <dbReference type="ARBA" id="ARBA00063934"/>
    </source>
</evidence>
<evidence type="ECO:0000313" key="10">
    <source>
        <dbReference type="Proteomes" id="UP000622653"/>
    </source>
</evidence>
<evidence type="ECO:0000256" key="7">
    <source>
        <dbReference type="ARBA" id="ARBA00070305"/>
    </source>
</evidence>
<dbReference type="Pfam" id="PF08402">
    <property type="entry name" value="TOBE_2"/>
    <property type="match status" value="1"/>
</dbReference>
<proteinExistence type="predicted"/>
<accession>A0A8J7G4Z5</accession>
<dbReference type="Gene3D" id="2.40.50.140">
    <property type="entry name" value="Nucleic acid-binding proteins"/>
    <property type="match status" value="1"/>
</dbReference>
<dbReference type="GO" id="GO:0005524">
    <property type="term" value="F:ATP binding"/>
    <property type="evidence" value="ECO:0007669"/>
    <property type="project" value="UniProtKB-KW"/>
</dbReference>
<protein>
    <recommendedName>
        <fullName evidence="7">Carnitine transport ATP-binding protein OpuCA</fullName>
        <ecNumber evidence="6">7.6.2.9</ecNumber>
    </recommendedName>
</protein>
<gene>
    <name evidence="9" type="ORF">IRY55_03555</name>
</gene>
<dbReference type="InterPro" id="IPR008995">
    <property type="entry name" value="Mo/tungstate-bd_C_term_dom"/>
</dbReference>
<dbReference type="InterPro" id="IPR003593">
    <property type="entry name" value="AAA+_ATPase"/>
</dbReference>
<dbReference type="InterPro" id="IPR013611">
    <property type="entry name" value="Transp-assoc_OB_typ2"/>
</dbReference>
<dbReference type="PROSITE" id="PS00211">
    <property type="entry name" value="ABC_TRANSPORTER_1"/>
    <property type="match status" value="1"/>
</dbReference>
<evidence type="ECO:0000259" key="8">
    <source>
        <dbReference type="PROSITE" id="PS50893"/>
    </source>
</evidence>
<dbReference type="PANTHER" id="PTHR42781">
    <property type="entry name" value="SPERMIDINE/PUTRESCINE IMPORT ATP-BINDING PROTEIN POTA"/>
    <property type="match status" value="1"/>
</dbReference>
<dbReference type="InterPro" id="IPR027417">
    <property type="entry name" value="P-loop_NTPase"/>
</dbReference>
<dbReference type="Pfam" id="PF00005">
    <property type="entry name" value="ABC_tran"/>
    <property type="match status" value="1"/>
</dbReference>
<dbReference type="EMBL" id="JADKPV010000001">
    <property type="protein sequence ID" value="MBF4500431.1"/>
    <property type="molecule type" value="Genomic_DNA"/>
</dbReference>
<dbReference type="SUPFAM" id="SSF52540">
    <property type="entry name" value="P-loop containing nucleoside triphosphate hydrolases"/>
    <property type="match status" value="1"/>
</dbReference>
<dbReference type="Proteomes" id="UP000622653">
    <property type="component" value="Unassembled WGS sequence"/>
</dbReference>
<dbReference type="InterPro" id="IPR012340">
    <property type="entry name" value="NA-bd_OB-fold"/>
</dbReference>
<evidence type="ECO:0000256" key="6">
    <source>
        <dbReference type="ARBA" id="ARBA00066388"/>
    </source>
</evidence>
<dbReference type="InterPro" id="IPR050093">
    <property type="entry name" value="ABC_SmlMolc_Importer"/>
</dbReference>
<keyword evidence="2" id="KW-0547">Nucleotide-binding</keyword>
<dbReference type="PROSITE" id="PS50893">
    <property type="entry name" value="ABC_TRANSPORTER_2"/>
    <property type="match status" value="1"/>
</dbReference>
<keyword evidence="1" id="KW-0813">Transport</keyword>
<dbReference type="Gene3D" id="3.40.50.300">
    <property type="entry name" value="P-loop containing nucleotide triphosphate hydrolases"/>
    <property type="match status" value="1"/>
</dbReference>
<dbReference type="PANTHER" id="PTHR42781:SF4">
    <property type="entry name" value="SPERMIDINE_PUTRESCINE IMPORT ATP-BINDING PROTEIN POTA"/>
    <property type="match status" value="1"/>
</dbReference>
<dbReference type="AlphaFoldDB" id="A0A8J7G4Z5"/>
<comment type="caution">
    <text evidence="9">The sequence shown here is derived from an EMBL/GenBank/DDBJ whole genome shotgun (WGS) entry which is preliminary data.</text>
</comment>
<dbReference type="InterPro" id="IPR017871">
    <property type="entry name" value="ABC_transporter-like_CS"/>
</dbReference>
<organism evidence="9 10">
    <name type="scientific">Savagea serpentis</name>
    <dbReference type="NCBI Taxonomy" id="2785297"/>
    <lineage>
        <taxon>Bacteria</taxon>
        <taxon>Bacillati</taxon>
        <taxon>Bacillota</taxon>
        <taxon>Bacilli</taxon>
        <taxon>Bacillales</taxon>
        <taxon>Caryophanaceae</taxon>
        <taxon>Savagea</taxon>
    </lineage>
</organism>